<feature type="compositionally biased region" description="Basic and acidic residues" evidence="1">
    <location>
        <begin position="68"/>
        <end position="83"/>
    </location>
</feature>
<feature type="region of interest" description="Disordered" evidence="1">
    <location>
        <begin position="61"/>
        <end position="89"/>
    </location>
</feature>
<evidence type="ECO:0000313" key="3">
    <source>
        <dbReference type="Proteomes" id="UP001172102"/>
    </source>
</evidence>
<feature type="non-terminal residue" evidence="2">
    <location>
        <position position="89"/>
    </location>
</feature>
<accession>A0AA40AGQ9</accession>
<keyword evidence="3" id="KW-1185">Reference proteome</keyword>
<organism evidence="2 3">
    <name type="scientific">Lasiosphaeris hirsuta</name>
    <dbReference type="NCBI Taxonomy" id="260670"/>
    <lineage>
        <taxon>Eukaryota</taxon>
        <taxon>Fungi</taxon>
        <taxon>Dikarya</taxon>
        <taxon>Ascomycota</taxon>
        <taxon>Pezizomycotina</taxon>
        <taxon>Sordariomycetes</taxon>
        <taxon>Sordariomycetidae</taxon>
        <taxon>Sordariales</taxon>
        <taxon>Lasiosphaeriaceae</taxon>
        <taxon>Lasiosphaeris</taxon>
    </lineage>
</organism>
<protein>
    <submittedName>
        <fullName evidence="2">Uncharacterized protein</fullName>
    </submittedName>
</protein>
<proteinExistence type="predicted"/>
<comment type="caution">
    <text evidence="2">The sequence shown here is derived from an EMBL/GenBank/DDBJ whole genome shotgun (WGS) entry which is preliminary data.</text>
</comment>
<gene>
    <name evidence="2" type="ORF">B0H67DRAFT_580976</name>
</gene>
<dbReference type="Proteomes" id="UP001172102">
    <property type="component" value="Unassembled WGS sequence"/>
</dbReference>
<reference evidence="2" key="1">
    <citation type="submission" date="2023-06" db="EMBL/GenBank/DDBJ databases">
        <title>Genome-scale phylogeny and comparative genomics of the fungal order Sordariales.</title>
        <authorList>
            <consortium name="Lawrence Berkeley National Laboratory"/>
            <person name="Hensen N."/>
            <person name="Bonometti L."/>
            <person name="Westerberg I."/>
            <person name="Brannstrom I.O."/>
            <person name="Guillou S."/>
            <person name="Cros-Aarteil S."/>
            <person name="Calhoun S."/>
            <person name="Haridas S."/>
            <person name="Kuo A."/>
            <person name="Mondo S."/>
            <person name="Pangilinan J."/>
            <person name="Riley R."/>
            <person name="Labutti K."/>
            <person name="Andreopoulos B."/>
            <person name="Lipzen A."/>
            <person name="Chen C."/>
            <person name="Yanf M."/>
            <person name="Daum C."/>
            <person name="Ng V."/>
            <person name="Clum A."/>
            <person name="Steindorff A."/>
            <person name="Ohm R."/>
            <person name="Martin F."/>
            <person name="Silar P."/>
            <person name="Natvig D."/>
            <person name="Lalanne C."/>
            <person name="Gautier V."/>
            <person name="Ament-Velasquez S.L."/>
            <person name="Kruys A."/>
            <person name="Hutchinson M.I."/>
            <person name="Powell A.J."/>
            <person name="Barry K."/>
            <person name="Miller A.N."/>
            <person name="Grigoriev I.V."/>
            <person name="Debuchy R."/>
            <person name="Gladieux P."/>
            <person name="Thoren M.H."/>
            <person name="Johannesson H."/>
        </authorList>
    </citation>
    <scope>NUCLEOTIDE SEQUENCE</scope>
    <source>
        <strain evidence="2">SMH4607-1</strain>
    </source>
</reference>
<dbReference type="AlphaFoldDB" id="A0AA40AGQ9"/>
<sequence>MKKVRVAWRQCKTRDTVKDDHGQAQREVLRGTKISIIKILLRRVVSEIKLKRTDTTLDLSQKAKRAKEKKEERVSEKRGERRAIYRRIG</sequence>
<dbReference type="EMBL" id="JAUKUA010000004">
    <property type="protein sequence ID" value="KAK0715553.1"/>
    <property type="molecule type" value="Genomic_DNA"/>
</dbReference>
<evidence type="ECO:0000256" key="1">
    <source>
        <dbReference type="SAM" id="MobiDB-lite"/>
    </source>
</evidence>
<evidence type="ECO:0000313" key="2">
    <source>
        <dbReference type="EMBL" id="KAK0715553.1"/>
    </source>
</evidence>
<name>A0AA40AGQ9_9PEZI</name>